<feature type="compositionally biased region" description="Low complexity" evidence="1">
    <location>
        <begin position="33"/>
        <end position="57"/>
    </location>
</feature>
<sequence length="521" mass="52435">MTACLPAMAVARVAAPWLRRLQPAEDDDGAAEPLLGLGKRSPSPSPLSRRSPAALPSTPSLAPLLGLGSRSPAATPGTATPGSLASATTSFTGGDAAAAAAALWGNAAAATDGGASVPLKRALALILIPTAFDLVASMLLAVGLLFVSASAFQMVRGSEVAFAALLSAACLGRRLNRLHIGGIAACMAGIGLVGAASMLDGPGADAPPGRVAAGDPSGGASSAKATLLGLALVIAAEAVQAAQVVAEDAFMHGSLGLSPMTVVGFEGVFGSLLMAALLPVVQRLPGREGGGLHEDSIDTLAQLQGSPEIRAAVWAYMGGVLLYNVSGMLVTDGLGATTRTVLESFKTLLLWVLNLLAWYAGGPERKLGEPWTAHSWLQALGFAVLVAGTLAYAQGEEAEARRLRARLRWARLRASLALLVPAPAAARPLVPPRIAAPSRIRTAFLEPAAVARAVEALQQKLEERRAAIAAAGGPAAAAASAVGGGHAASTALPAGRPATPPSEANSVEAGGFYFRRPIATP</sequence>
<feature type="transmembrane region" description="Helical" evidence="2">
    <location>
        <begin position="178"/>
        <end position="199"/>
    </location>
</feature>
<name>A0A2P6VB43_9CHLO</name>
<feature type="transmembrane region" description="Helical" evidence="2">
    <location>
        <begin position="257"/>
        <end position="278"/>
    </location>
</feature>
<evidence type="ECO:0000256" key="2">
    <source>
        <dbReference type="SAM" id="Phobius"/>
    </source>
</evidence>
<keyword evidence="2" id="KW-1133">Transmembrane helix</keyword>
<dbReference type="GO" id="GO:0016020">
    <property type="term" value="C:membrane"/>
    <property type="evidence" value="ECO:0007669"/>
    <property type="project" value="TreeGrafter"/>
</dbReference>
<dbReference type="PANTHER" id="PTHR13146">
    <property type="match status" value="1"/>
</dbReference>
<dbReference type="InterPro" id="IPR037185">
    <property type="entry name" value="EmrE-like"/>
</dbReference>
<keyword evidence="4" id="KW-1185">Reference proteome</keyword>
<keyword evidence="2" id="KW-0812">Transmembrane</keyword>
<dbReference type="SUPFAM" id="SSF103481">
    <property type="entry name" value="Multidrug resistance efflux transporter EmrE"/>
    <property type="match status" value="1"/>
</dbReference>
<dbReference type="OrthoDB" id="29773at2759"/>
<accession>A0A2P6VB43</accession>
<protein>
    <submittedName>
        <fullName evidence="3">Drug Metabolite Transporter (DMT) Superfamily</fullName>
    </submittedName>
</protein>
<feature type="transmembrane region" description="Helical" evidence="2">
    <location>
        <begin position="122"/>
        <end position="147"/>
    </location>
</feature>
<gene>
    <name evidence="3" type="ORF">C2E20_5350</name>
</gene>
<organism evidence="3 4">
    <name type="scientific">Micractinium conductrix</name>
    <dbReference type="NCBI Taxonomy" id="554055"/>
    <lineage>
        <taxon>Eukaryota</taxon>
        <taxon>Viridiplantae</taxon>
        <taxon>Chlorophyta</taxon>
        <taxon>core chlorophytes</taxon>
        <taxon>Trebouxiophyceae</taxon>
        <taxon>Chlorellales</taxon>
        <taxon>Chlorellaceae</taxon>
        <taxon>Chlorella clade</taxon>
        <taxon>Micractinium</taxon>
    </lineage>
</organism>
<evidence type="ECO:0000313" key="4">
    <source>
        <dbReference type="Proteomes" id="UP000239649"/>
    </source>
</evidence>
<evidence type="ECO:0000256" key="1">
    <source>
        <dbReference type="SAM" id="MobiDB-lite"/>
    </source>
</evidence>
<reference evidence="3 4" key="1">
    <citation type="journal article" date="2018" name="Plant J.">
        <title>Genome sequences of Chlorella sorokiniana UTEX 1602 and Micractinium conductrix SAG 241.80: implications to maltose excretion by a green alga.</title>
        <authorList>
            <person name="Arriola M.B."/>
            <person name="Velmurugan N."/>
            <person name="Zhang Y."/>
            <person name="Plunkett M.H."/>
            <person name="Hondzo H."/>
            <person name="Barney B.M."/>
        </authorList>
    </citation>
    <scope>NUCLEOTIDE SEQUENCE [LARGE SCALE GENOMIC DNA]</scope>
    <source>
        <strain evidence="3 4">SAG 241.80</strain>
    </source>
</reference>
<dbReference type="AlphaFoldDB" id="A0A2P6VB43"/>
<proteinExistence type="predicted"/>
<dbReference type="EMBL" id="LHPF02000015">
    <property type="protein sequence ID" value="PSC71303.1"/>
    <property type="molecule type" value="Genomic_DNA"/>
</dbReference>
<keyword evidence="2" id="KW-0472">Membrane</keyword>
<dbReference type="PANTHER" id="PTHR13146:SF3">
    <property type="entry name" value="EAMA DOMAIN-CONTAINING PROTEIN"/>
    <property type="match status" value="1"/>
</dbReference>
<evidence type="ECO:0000313" key="3">
    <source>
        <dbReference type="EMBL" id="PSC71303.1"/>
    </source>
</evidence>
<comment type="caution">
    <text evidence="3">The sequence shown here is derived from an EMBL/GenBank/DDBJ whole genome shotgun (WGS) entry which is preliminary data.</text>
</comment>
<feature type="region of interest" description="Disordered" evidence="1">
    <location>
        <begin position="24"/>
        <end position="57"/>
    </location>
</feature>
<dbReference type="Proteomes" id="UP000239649">
    <property type="component" value="Unassembled WGS sequence"/>
</dbReference>